<organism evidence="1 2">
    <name type="scientific">Nonomuraea cypriaca</name>
    <dbReference type="NCBI Taxonomy" id="1187855"/>
    <lineage>
        <taxon>Bacteria</taxon>
        <taxon>Bacillati</taxon>
        <taxon>Actinomycetota</taxon>
        <taxon>Actinomycetes</taxon>
        <taxon>Streptosporangiales</taxon>
        <taxon>Streptosporangiaceae</taxon>
        <taxon>Nonomuraea</taxon>
    </lineage>
</organism>
<keyword evidence="2" id="KW-1185">Reference proteome</keyword>
<name>A0A931AEN4_9ACTN</name>
<reference evidence="1" key="1">
    <citation type="submission" date="2020-11" db="EMBL/GenBank/DDBJ databases">
        <title>Whole-genome analyses of Nonomuraea sp. K274.</title>
        <authorList>
            <person name="Veyisoglu A."/>
        </authorList>
    </citation>
    <scope>NUCLEOTIDE SEQUENCE</scope>
    <source>
        <strain evidence="1">K274</strain>
    </source>
</reference>
<dbReference type="RefSeq" id="WP_195898064.1">
    <property type="nucleotide sequence ID" value="NZ_JADOGI010000083.1"/>
</dbReference>
<dbReference type="AlphaFoldDB" id="A0A931AEN4"/>
<accession>A0A931AEN4</accession>
<sequence>MVAHHRKLKTITLTVDESSWQQQLSNWTLENNSEDGEKFYTFSPDGEFREEAEPDYALTLTFFSDWTATGISDYLVLNDGTDADFVLTHRPDVAAETVIWTGKVRIKAPNVGGEARTTETQEVTLQCIGKPVYSRPVTEG</sequence>
<comment type="caution">
    <text evidence="1">The sequence shown here is derived from an EMBL/GenBank/DDBJ whole genome shotgun (WGS) entry which is preliminary data.</text>
</comment>
<gene>
    <name evidence="1" type="ORF">ITP53_26005</name>
</gene>
<evidence type="ECO:0000313" key="2">
    <source>
        <dbReference type="Proteomes" id="UP000605361"/>
    </source>
</evidence>
<protein>
    <submittedName>
        <fullName evidence="1">Uncharacterized protein</fullName>
    </submittedName>
</protein>
<dbReference type="Proteomes" id="UP000605361">
    <property type="component" value="Unassembled WGS sequence"/>
</dbReference>
<proteinExistence type="predicted"/>
<evidence type="ECO:0000313" key="1">
    <source>
        <dbReference type="EMBL" id="MBF8189123.1"/>
    </source>
</evidence>
<dbReference type="EMBL" id="JADOGI010000083">
    <property type="protein sequence ID" value="MBF8189123.1"/>
    <property type="molecule type" value="Genomic_DNA"/>
</dbReference>